<dbReference type="EMBL" id="JASBWV010000011">
    <property type="protein sequence ID" value="KAJ9123863.1"/>
    <property type="molecule type" value="Genomic_DNA"/>
</dbReference>
<gene>
    <name evidence="1" type="ORF">QFC24_003640</name>
</gene>
<dbReference type="Proteomes" id="UP001234202">
    <property type="component" value="Unassembled WGS sequence"/>
</dbReference>
<sequence>MAESQPQDFPIPMKLSWNERRKMARYQKQVEKDERKRLKEQEREQRREEKEWDRQWRDYYKCVQ</sequence>
<proteinExistence type="predicted"/>
<accession>A0ACC2XIP5</accession>
<reference evidence="1" key="1">
    <citation type="submission" date="2023-04" db="EMBL/GenBank/DDBJ databases">
        <title>Draft Genome sequencing of Naganishia species isolated from polar environments using Oxford Nanopore Technology.</title>
        <authorList>
            <person name="Leo P."/>
            <person name="Venkateswaran K."/>
        </authorList>
    </citation>
    <scope>NUCLEOTIDE SEQUENCE</scope>
    <source>
        <strain evidence="1">DBVPG 5303</strain>
    </source>
</reference>
<name>A0ACC2XIP5_9TREE</name>
<organism evidence="1 2">
    <name type="scientific">Naganishia onofrii</name>
    <dbReference type="NCBI Taxonomy" id="1851511"/>
    <lineage>
        <taxon>Eukaryota</taxon>
        <taxon>Fungi</taxon>
        <taxon>Dikarya</taxon>
        <taxon>Basidiomycota</taxon>
        <taxon>Agaricomycotina</taxon>
        <taxon>Tremellomycetes</taxon>
        <taxon>Filobasidiales</taxon>
        <taxon>Filobasidiaceae</taxon>
        <taxon>Naganishia</taxon>
    </lineage>
</organism>
<keyword evidence="2" id="KW-1185">Reference proteome</keyword>
<evidence type="ECO:0000313" key="2">
    <source>
        <dbReference type="Proteomes" id="UP001234202"/>
    </source>
</evidence>
<comment type="caution">
    <text evidence="1">The sequence shown here is derived from an EMBL/GenBank/DDBJ whole genome shotgun (WGS) entry which is preliminary data.</text>
</comment>
<protein>
    <submittedName>
        <fullName evidence="1">Uncharacterized protein</fullName>
    </submittedName>
</protein>
<evidence type="ECO:0000313" key="1">
    <source>
        <dbReference type="EMBL" id="KAJ9123863.1"/>
    </source>
</evidence>